<dbReference type="Proteomes" id="UP001168990">
    <property type="component" value="Unassembled WGS sequence"/>
</dbReference>
<protein>
    <submittedName>
        <fullName evidence="2">Uncharacterized protein</fullName>
    </submittedName>
</protein>
<name>A0AA39FYA9_9HYME</name>
<organism evidence="2 3">
    <name type="scientific">Microctonus aethiopoides</name>
    <dbReference type="NCBI Taxonomy" id="144406"/>
    <lineage>
        <taxon>Eukaryota</taxon>
        <taxon>Metazoa</taxon>
        <taxon>Ecdysozoa</taxon>
        <taxon>Arthropoda</taxon>
        <taxon>Hexapoda</taxon>
        <taxon>Insecta</taxon>
        <taxon>Pterygota</taxon>
        <taxon>Neoptera</taxon>
        <taxon>Endopterygota</taxon>
        <taxon>Hymenoptera</taxon>
        <taxon>Apocrita</taxon>
        <taxon>Ichneumonoidea</taxon>
        <taxon>Braconidae</taxon>
        <taxon>Euphorinae</taxon>
        <taxon>Microctonus</taxon>
    </lineage>
</organism>
<reference evidence="2" key="2">
    <citation type="submission" date="2023-03" db="EMBL/GenBank/DDBJ databases">
        <authorList>
            <person name="Inwood S.N."/>
            <person name="Skelly J.G."/>
            <person name="Guhlin J."/>
            <person name="Harrop T.W.R."/>
            <person name="Goldson S.G."/>
            <person name="Dearden P.K."/>
        </authorList>
    </citation>
    <scope>NUCLEOTIDE SEQUENCE</scope>
    <source>
        <strain evidence="2">Irish</strain>
        <tissue evidence="2">Whole body</tissue>
    </source>
</reference>
<evidence type="ECO:0000256" key="1">
    <source>
        <dbReference type="SAM" id="MobiDB-lite"/>
    </source>
</evidence>
<keyword evidence="3" id="KW-1185">Reference proteome</keyword>
<reference evidence="2" key="1">
    <citation type="journal article" date="2023" name="bioRxiv">
        <title>Scaffold-level genome assemblies of two parasitoid biocontrol wasps reveal the parthenogenesis mechanism and an associated novel virus.</title>
        <authorList>
            <person name="Inwood S."/>
            <person name="Skelly J."/>
            <person name="Guhlin J."/>
            <person name="Harrop T."/>
            <person name="Goldson S."/>
            <person name="Dearden P."/>
        </authorList>
    </citation>
    <scope>NUCLEOTIDE SEQUENCE</scope>
    <source>
        <strain evidence="2">Irish</strain>
        <tissue evidence="2">Whole body</tissue>
    </source>
</reference>
<dbReference type="EMBL" id="JAQQBS010000001">
    <property type="protein sequence ID" value="KAK0178097.1"/>
    <property type="molecule type" value="Genomic_DNA"/>
</dbReference>
<evidence type="ECO:0000313" key="2">
    <source>
        <dbReference type="EMBL" id="KAK0178097.1"/>
    </source>
</evidence>
<proteinExistence type="predicted"/>
<sequence>MSWISEQTCSKSQYFIYPSQLSNNSDNQSIEMISKHNPKKFTKHYQFEYQYESQLSSVTCSCDELTNEDLYDSMQVADSNSSYTSDDFSLYSNNEVSSEKYSINDAMLSQQLIEGQNQYEMKENKCIFSMPMTFQRDSIPKSLLTTPRLYNENDQLDTFLDDIDEIISEDDQINLSRQKLDNEKLNCELKLKMSKAKLINNKSETSVNILNKSEKMNRKKRNRSPFTIYDDDSRVPMPSQSINESKNIELSSIRNCDDDNELKSSDLYKKYKTFGGWIKNLTKIILQKFKWKKSSRKSIKVLFENNKYSCSNSSRNNVDKQIHYCNCDGEKIVFHLKERLRRGNLDDLWVQDIIPVDDLNDINSRYCLFFVKKARVAMATANKKENYSSSASSHSDSIISSSSETDIECKCLFENPAYISKKLPSNYHTKLSPNNFCLRMYNLFFS</sequence>
<comment type="caution">
    <text evidence="2">The sequence shown here is derived from an EMBL/GenBank/DDBJ whole genome shotgun (WGS) entry which is preliminary data.</text>
</comment>
<evidence type="ECO:0000313" key="3">
    <source>
        <dbReference type="Proteomes" id="UP001168990"/>
    </source>
</evidence>
<accession>A0AA39FYA9</accession>
<gene>
    <name evidence="2" type="ORF">PV328_002078</name>
</gene>
<dbReference type="AlphaFoldDB" id="A0AA39FYA9"/>
<feature type="region of interest" description="Disordered" evidence="1">
    <location>
        <begin position="215"/>
        <end position="244"/>
    </location>
</feature>